<accession>A0A318UHB1</accession>
<dbReference type="InterPro" id="IPR050103">
    <property type="entry name" value="Class-III_PLP-dep_AT"/>
</dbReference>
<dbReference type="AlphaFoldDB" id="A0A318UHB1"/>
<dbReference type="CDD" id="cd00610">
    <property type="entry name" value="OAT_like"/>
    <property type="match status" value="1"/>
</dbReference>
<dbReference type="RefSeq" id="WP_110828100.1">
    <property type="nucleotide sequence ID" value="NZ_QKLU01000002.1"/>
</dbReference>
<dbReference type="InterPro" id="IPR015422">
    <property type="entry name" value="PyrdxlP-dep_Trfase_small"/>
</dbReference>
<dbReference type="EMBL" id="QKLU01000002">
    <property type="protein sequence ID" value="PYF75692.1"/>
    <property type="molecule type" value="Genomic_DNA"/>
</dbReference>
<dbReference type="InterPro" id="IPR015421">
    <property type="entry name" value="PyrdxlP-dep_Trfase_major"/>
</dbReference>
<name>A0A318UHB1_9SPHI</name>
<evidence type="ECO:0000313" key="6">
    <source>
        <dbReference type="EMBL" id="PYF75692.1"/>
    </source>
</evidence>
<evidence type="ECO:0000256" key="2">
    <source>
        <dbReference type="ARBA" id="ARBA00022576"/>
    </source>
</evidence>
<dbReference type="PANTHER" id="PTHR11986">
    <property type="entry name" value="AMINOTRANSFERASE CLASS III"/>
    <property type="match status" value="1"/>
</dbReference>
<keyword evidence="4 5" id="KW-0663">Pyridoxal phosphate</keyword>
<keyword evidence="2 6" id="KW-0032">Aminotransferase</keyword>
<dbReference type="GO" id="GO:0030170">
    <property type="term" value="F:pyridoxal phosphate binding"/>
    <property type="evidence" value="ECO:0007669"/>
    <property type="project" value="InterPro"/>
</dbReference>
<dbReference type="PANTHER" id="PTHR11986:SF79">
    <property type="entry name" value="ACETYLORNITHINE AMINOTRANSFERASE, MITOCHONDRIAL"/>
    <property type="match status" value="1"/>
</dbReference>
<dbReference type="Proteomes" id="UP000248198">
    <property type="component" value="Unassembled WGS sequence"/>
</dbReference>
<dbReference type="Gene3D" id="3.40.640.10">
    <property type="entry name" value="Type I PLP-dependent aspartate aminotransferase-like (Major domain)"/>
    <property type="match status" value="1"/>
</dbReference>
<keyword evidence="7" id="KW-1185">Reference proteome</keyword>
<evidence type="ECO:0000256" key="4">
    <source>
        <dbReference type="ARBA" id="ARBA00022898"/>
    </source>
</evidence>
<gene>
    <name evidence="6" type="ORF">B0O44_102246</name>
</gene>
<dbReference type="InterPro" id="IPR015424">
    <property type="entry name" value="PyrdxlP-dep_Trfase"/>
</dbReference>
<evidence type="ECO:0000256" key="5">
    <source>
        <dbReference type="RuleBase" id="RU003560"/>
    </source>
</evidence>
<organism evidence="6 7">
    <name type="scientific">Pedobacter nutrimenti</name>
    <dbReference type="NCBI Taxonomy" id="1241337"/>
    <lineage>
        <taxon>Bacteria</taxon>
        <taxon>Pseudomonadati</taxon>
        <taxon>Bacteroidota</taxon>
        <taxon>Sphingobacteriia</taxon>
        <taxon>Sphingobacteriales</taxon>
        <taxon>Sphingobacteriaceae</taxon>
        <taxon>Pedobacter</taxon>
    </lineage>
</organism>
<protein>
    <submittedName>
        <fullName evidence="6">Acetylornithine aminotransferase</fullName>
    </submittedName>
</protein>
<comment type="caution">
    <text evidence="6">The sequence shown here is derived from an EMBL/GenBank/DDBJ whole genome shotgun (WGS) entry which is preliminary data.</text>
</comment>
<evidence type="ECO:0000256" key="1">
    <source>
        <dbReference type="ARBA" id="ARBA00001933"/>
    </source>
</evidence>
<comment type="cofactor">
    <cofactor evidence="1">
        <name>pyridoxal 5'-phosphate</name>
        <dbReference type="ChEBI" id="CHEBI:597326"/>
    </cofactor>
</comment>
<comment type="similarity">
    <text evidence="5">Belongs to the class-III pyridoxal-phosphate-dependent aminotransferase family.</text>
</comment>
<proteinExistence type="inferred from homology"/>
<dbReference type="GO" id="GO:0008483">
    <property type="term" value="F:transaminase activity"/>
    <property type="evidence" value="ECO:0007669"/>
    <property type="project" value="UniProtKB-KW"/>
</dbReference>
<dbReference type="GO" id="GO:0042802">
    <property type="term" value="F:identical protein binding"/>
    <property type="evidence" value="ECO:0007669"/>
    <property type="project" value="TreeGrafter"/>
</dbReference>
<dbReference type="PIRSF" id="PIRSF000521">
    <property type="entry name" value="Transaminase_4ab_Lys_Orn"/>
    <property type="match status" value="1"/>
</dbReference>
<reference evidence="6 7" key="1">
    <citation type="submission" date="2018-06" db="EMBL/GenBank/DDBJ databases">
        <title>Genomic Encyclopedia of Archaeal and Bacterial Type Strains, Phase II (KMG-II): from individual species to whole genera.</title>
        <authorList>
            <person name="Goeker M."/>
        </authorList>
    </citation>
    <scope>NUCLEOTIDE SEQUENCE [LARGE SCALE GENOMIC DNA]</scope>
    <source>
        <strain evidence="6 7">DSM 27372</strain>
    </source>
</reference>
<dbReference type="Pfam" id="PF00202">
    <property type="entry name" value="Aminotran_3"/>
    <property type="match status" value="1"/>
</dbReference>
<evidence type="ECO:0000313" key="7">
    <source>
        <dbReference type="Proteomes" id="UP000248198"/>
    </source>
</evidence>
<dbReference type="InterPro" id="IPR005814">
    <property type="entry name" value="Aminotrans_3"/>
</dbReference>
<dbReference type="FunFam" id="3.40.640.10:FF:000004">
    <property type="entry name" value="Acetylornithine aminotransferase"/>
    <property type="match status" value="1"/>
</dbReference>
<dbReference type="Gene3D" id="3.90.1150.10">
    <property type="entry name" value="Aspartate Aminotransferase, domain 1"/>
    <property type="match status" value="1"/>
</dbReference>
<sequence>MNLFDVYPLNDIEIIKASGSTVWDANGQEYLDLYGGHAVISIGHTHPHYVKRLTDQLNKVGFYSNSVKIPLQVALAEKLGQVSGKPDYQLFLCNSGAEANENALKLASFYNGRKKVIAFKGAFHGRTSLAVSATDNPKIVAPVNQTDNIVFLPHNDVKALEQAFLEFGDQVSAVIIEGIQGVGGIQEASVAFLQKIRALCDTYNAVYIADSVQCGYGRTGLFYSHDFAGVNADVYTMAKGMGNGFPVAGISIAPKFKPWHGMLGTTFGGNHLACAAALAVLEIIEQDNLLQNAEVVGTYLIEELKKIEGINEVRGRGLMIGIDLPADKAYVKKDLLFKQHIFTGEAKPNVIRLLPALSLSKAQADQFLANFKTVLKG</sequence>
<dbReference type="OrthoDB" id="9801052at2"/>
<keyword evidence="3 6" id="KW-0808">Transferase</keyword>
<evidence type="ECO:0000256" key="3">
    <source>
        <dbReference type="ARBA" id="ARBA00022679"/>
    </source>
</evidence>
<dbReference type="SUPFAM" id="SSF53383">
    <property type="entry name" value="PLP-dependent transferases"/>
    <property type="match status" value="1"/>
</dbReference>